<keyword evidence="2" id="KW-0813">Transport</keyword>
<feature type="transmembrane region" description="Helical" evidence="7">
    <location>
        <begin position="396"/>
        <end position="420"/>
    </location>
</feature>
<dbReference type="EMBL" id="CAGS01000722">
    <property type="protein sequence ID" value="CCF86197.1"/>
    <property type="molecule type" value="Genomic_DNA"/>
</dbReference>
<dbReference type="Proteomes" id="UP000004221">
    <property type="component" value="Unassembled WGS sequence"/>
</dbReference>
<sequence>MSDEKVKPATGVPGQAGGTRKDRLLRVARALGPGLISGASDNDPTTVATLAVLGATTIYGLSWLTILIYPLLASIQIISAQVGVITGNGLQGIVRGAYGRRWGLVLLISVIAVNVVTISADLEAGAAALGLIFGLSWQWFILPFGLGMLALLIFGSYQALERVLRFVLLVFLAYIAATFLARPDWGLVVHETLHPPISLDSTYVQGMLALLGTTMTSYAYVWESIEEAEERPPVSSLGLARADAGLGMLFAVSIFWFILIGTGATLGVHHLPVTTAQDAARALTPVAGALASDLFALGLLASAILAVPVLAATTAYMMGQEFGWPCGLSNRVERARRFYLVVAVTIIIAIVVAFIGISPIRLLFAASIAGGLGTPISLVFLLLVARSRRIMGDERISSELGLVGWGTAIVVGGISLYFLWQQLGSLL</sequence>
<dbReference type="PANTHER" id="PTHR11706:SF33">
    <property type="entry name" value="NATURAL RESISTANCE-ASSOCIATED MACROPHAGE PROTEIN 2"/>
    <property type="match status" value="1"/>
</dbReference>
<feature type="transmembrane region" description="Helical" evidence="7">
    <location>
        <begin position="163"/>
        <end position="182"/>
    </location>
</feature>
<keyword evidence="4" id="KW-0769">Symport</keyword>
<organism evidence="8 9">
    <name type="scientific">Nitrolancea hollandica Lb</name>
    <dbReference type="NCBI Taxonomy" id="1129897"/>
    <lineage>
        <taxon>Bacteria</taxon>
        <taxon>Pseudomonadati</taxon>
        <taxon>Thermomicrobiota</taxon>
        <taxon>Thermomicrobia</taxon>
        <taxon>Sphaerobacterales</taxon>
        <taxon>Sphaerobacterineae</taxon>
        <taxon>Sphaerobacteraceae</taxon>
        <taxon>Nitrolancea</taxon>
    </lineage>
</organism>
<dbReference type="GO" id="GO:0015086">
    <property type="term" value="F:cadmium ion transmembrane transporter activity"/>
    <property type="evidence" value="ECO:0007669"/>
    <property type="project" value="TreeGrafter"/>
</dbReference>
<evidence type="ECO:0000313" key="9">
    <source>
        <dbReference type="Proteomes" id="UP000004221"/>
    </source>
</evidence>
<keyword evidence="5 7" id="KW-1133">Transmembrane helix</keyword>
<proteinExistence type="predicted"/>
<evidence type="ECO:0000313" key="8">
    <source>
        <dbReference type="EMBL" id="CCF86197.1"/>
    </source>
</evidence>
<evidence type="ECO:0000256" key="6">
    <source>
        <dbReference type="ARBA" id="ARBA00023136"/>
    </source>
</evidence>
<accession>I4END4</accession>
<dbReference type="RefSeq" id="WP_008481881.1">
    <property type="nucleotide sequence ID" value="NZ_CAGS01000722.1"/>
</dbReference>
<dbReference type="Pfam" id="PF01566">
    <property type="entry name" value="Nramp"/>
    <property type="match status" value="1"/>
</dbReference>
<feature type="transmembrane region" description="Helical" evidence="7">
    <location>
        <begin position="294"/>
        <end position="317"/>
    </location>
</feature>
<feature type="transmembrane region" description="Helical" evidence="7">
    <location>
        <begin position="202"/>
        <end position="221"/>
    </location>
</feature>
<evidence type="ECO:0000256" key="3">
    <source>
        <dbReference type="ARBA" id="ARBA00022692"/>
    </source>
</evidence>
<dbReference type="GO" id="GO:0015293">
    <property type="term" value="F:symporter activity"/>
    <property type="evidence" value="ECO:0007669"/>
    <property type="project" value="UniProtKB-KW"/>
</dbReference>
<evidence type="ECO:0000256" key="7">
    <source>
        <dbReference type="SAM" id="Phobius"/>
    </source>
</evidence>
<evidence type="ECO:0000256" key="2">
    <source>
        <dbReference type="ARBA" id="ARBA00022448"/>
    </source>
</evidence>
<dbReference type="GO" id="GO:0005384">
    <property type="term" value="F:manganese ion transmembrane transporter activity"/>
    <property type="evidence" value="ECO:0007669"/>
    <property type="project" value="TreeGrafter"/>
</dbReference>
<comment type="subcellular location">
    <subcellularLocation>
        <location evidence="1">Membrane</location>
        <topology evidence="1">Multi-pass membrane protein</topology>
    </subcellularLocation>
</comment>
<feature type="transmembrane region" description="Helical" evidence="7">
    <location>
        <begin position="363"/>
        <end position="384"/>
    </location>
</feature>
<keyword evidence="3 7" id="KW-0812">Transmembrane</keyword>
<evidence type="ECO:0000256" key="4">
    <source>
        <dbReference type="ARBA" id="ARBA00022847"/>
    </source>
</evidence>
<feature type="transmembrane region" description="Helical" evidence="7">
    <location>
        <begin position="102"/>
        <end position="120"/>
    </location>
</feature>
<feature type="transmembrane region" description="Helical" evidence="7">
    <location>
        <begin position="242"/>
        <end position="264"/>
    </location>
</feature>
<dbReference type="GO" id="GO:0034755">
    <property type="term" value="P:iron ion transmembrane transport"/>
    <property type="evidence" value="ECO:0007669"/>
    <property type="project" value="TreeGrafter"/>
</dbReference>
<dbReference type="InterPro" id="IPR001046">
    <property type="entry name" value="NRAMP_fam"/>
</dbReference>
<name>I4END4_9BACT</name>
<evidence type="ECO:0000256" key="1">
    <source>
        <dbReference type="ARBA" id="ARBA00004141"/>
    </source>
</evidence>
<dbReference type="AlphaFoldDB" id="I4END4"/>
<reference evidence="8 9" key="1">
    <citation type="journal article" date="2012" name="ISME J.">
        <title>Nitrification expanded: discovery, physiology and genomics of a nitrite-oxidizing bacterium from the phylum Chloroflexi.</title>
        <authorList>
            <person name="Sorokin D.Y."/>
            <person name="Lucker S."/>
            <person name="Vejmelkova D."/>
            <person name="Kostrikina N.A."/>
            <person name="Kleerebezem R."/>
            <person name="Rijpstra W.I."/>
            <person name="Damste J.S."/>
            <person name="Le Paslier D."/>
            <person name="Muyzer G."/>
            <person name="Wagner M."/>
            <person name="van Loosdrecht M.C."/>
            <person name="Daims H."/>
        </authorList>
    </citation>
    <scope>NUCLEOTIDE SEQUENCE [LARGE SCALE GENOMIC DNA]</scope>
    <source>
        <strain evidence="9">none</strain>
    </source>
</reference>
<comment type="caution">
    <text evidence="8">The sequence shown here is derived from an EMBL/GenBank/DDBJ whole genome shotgun (WGS) entry which is preliminary data.</text>
</comment>
<keyword evidence="6 7" id="KW-0472">Membrane</keyword>
<feature type="transmembrane region" description="Helical" evidence="7">
    <location>
        <begin position="126"/>
        <end position="151"/>
    </location>
</feature>
<evidence type="ECO:0000256" key="5">
    <source>
        <dbReference type="ARBA" id="ARBA00022989"/>
    </source>
</evidence>
<keyword evidence="9" id="KW-1185">Reference proteome</keyword>
<dbReference type="GO" id="GO:0005886">
    <property type="term" value="C:plasma membrane"/>
    <property type="evidence" value="ECO:0007669"/>
    <property type="project" value="TreeGrafter"/>
</dbReference>
<feature type="transmembrane region" description="Helical" evidence="7">
    <location>
        <begin position="338"/>
        <end position="357"/>
    </location>
</feature>
<dbReference type="PANTHER" id="PTHR11706">
    <property type="entry name" value="SOLUTE CARRIER PROTEIN FAMILY 11 MEMBER"/>
    <property type="match status" value="1"/>
</dbReference>
<gene>
    <name evidence="8" type="ORF">NITHO_860003</name>
</gene>
<dbReference type="OrthoDB" id="141480at2"/>
<protein>
    <submittedName>
        <fullName evidence="8">Putative transporter-NRAMP family</fullName>
    </submittedName>
</protein>